<dbReference type="SUPFAM" id="SSF82199">
    <property type="entry name" value="SET domain"/>
    <property type="match status" value="1"/>
</dbReference>
<name>A0A811TXY1_CERCA</name>
<evidence type="ECO:0000259" key="4">
    <source>
        <dbReference type="PROSITE" id="PS50280"/>
    </source>
</evidence>
<dbReference type="GO" id="GO:0032259">
    <property type="term" value="P:methylation"/>
    <property type="evidence" value="ECO:0007669"/>
    <property type="project" value="UniProtKB-KW"/>
</dbReference>
<dbReference type="PANTHER" id="PTHR46402:SF2">
    <property type="entry name" value="HISTONE-LYSINE N-TRIMETHYLTRANSFERASE SMYD5"/>
    <property type="match status" value="1"/>
</dbReference>
<reference evidence="5" key="1">
    <citation type="submission" date="2020-11" db="EMBL/GenBank/DDBJ databases">
        <authorList>
            <person name="Whitehead M."/>
        </authorList>
    </citation>
    <scope>NUCLEOTIDE SEQUENCE</scope>
    <source>
        <strain evidence="5">EGII</strain>
    </source>
</reference>
<dbReference type="InterPro" id="IPR001214">
    <property type="entry name" value="SET_dom"/>
</dbReference>
<keyword evidence="3" id="KW-0949">S-adenosyl-L-methionine</keyword>
<sequence length="109" mass="12086">MNSFEIKEIPGKGRAMVATKPFAVGETIFEEEPFVSRQFSWNAAYGYAACDHCMRPLETVLENVRRLANNNALIVPLAEYDPTTLGSNSLLNANAVKCATVLRIAVWNH</sequence>
<evidence type="ECO:0000256" key="3">
    <source>
        <dbReference type="ARBA" id="ARBA00022691"/>
    </source>
</evidence>
<keyword evidence="6" id="KW-1185">Reference proteome</keyword>
<accession>A0A811TXY1</accession>
<proteinExistence type="predicted"/>
<dbReference type="Proteomes" id="UP000606786">
    <property type="component" value="Unassembled WGS sequence"/>
</dbReference>
<protein>
    <submittedName>
        <fullName evidence="5">(Mediterranean fruit fly) hypothetical protein</fullName>
    </submittedName>
</protein>
<feature type="domain" description="SET" evidence="4">
    <location>
        <begin position="2"/>
        <end position="109"/>
    </location>
</feature>
<organism evidence="5 6">
    <name type="scientific">Ceratitis capitata</name>
    <name type="common">Mediterranean fruit fly</name>
    <name type="synonym">Tephritis capitata</name>
    <dbReference type="NCBI Taxonomy" id="7213"/>
    <lineage>
        <taxon>Eukaryota</taxon>
        <taxon>Metazoa</taxon>
        <taxon>Ecdysozoa</taxon>
        <taxon>Arthropoda</taxon>
        <taxon>Hexapoda</taxon>
        <taxon>Insecta</taxon>
        <taxon>Pterygota</taxon>
        <taxon>Neoptera</taxon>
        <taxon>Endopterygota</taxon>
        <taxon>Diptera</taxon>
        <taxon>Brachycera</taxon>
        <taxon>Muscomorpha</taxon>
        <taxon>Tephritoidea</taxon>
        <taxon>Tephritidae</taxon>
        <taxon>Ceratitis</taxon>
        <taxon>Ceratitis</taxon>
    </lineage>
</organism>
<dbReference type="OrthoDB" id="438641at2759"/>
<dbReference type="InterPro" id="IPR046341">
    <property type="entry name" value="SET_dom_sf"/>
</dbReference>
<keyword evidence="1" id="KW-0489">Methyltransferase</keyword>
<dbReference type="PROSITE" id="PS50280">
    <property type="entry name" value="SET"/>
    <property type="match status" value="1"/>
</dbReference>
<evidence type="ECO:0000256" key="2">
    <source>
        <dbReference type="ARBA" id="ARBA00022679"/>
    </source>
</evidence>
<dbReference type="EMBL" id="CAJHJT010000001">
    <property type="protein sequence ID" value="CAD6991599.1"/>
    <property type="molecule type" value="Genomic_DNA"/>
</dbReference>
<evidence type="ECO:0000313" key="5">
    <source>
        <dbReference type="EMBL" id="CAD6991599.1"/>
    </source>
</evidence>
<comment type="caution">
    <text evidence="5">The sequence shown here is derived from an EMBL/GenBank/DDBJ whole genome shotgun (WGS) entry which is preliminary data.</text>
</comment>
<keyword evidence="2" id="KW-0808">Transferase</keyword>
<gene>
    <name evidence="5" type="ORF">CCAP1982_LOCUS516</name>
</gene>
<evidence type="ECO:0000256" key="1">
    <source>
        <dbReference type="ARBA" id="ARBA00022603"/>
    </source>
</evidence>
<dbReference type="AlphaFoldDB" id="A0A811TXY1"/>
<evidence type="ECO:0000313" key="6">
    <source>
        <dbReference type="Proteomes" id="UP000606786"/>
    </source>
</evidence>
<dbReference type="GO" id="GO:0042799">
    <property type="term" value="F:histone H4K20 methyltransferase activity"/>
    <property type="evidence" value="ECO:0007669"/>
    <property type="project" value="TreeGrafter"/>
</dbReference>
<dbReference type="PANTHER" id="PTHR46402">
    <property type="entry name" value="SET AND MYND DOMAIN-CONTAINING PROTEIN 5"/>
    <property type="match status" value="1"/>
</dbReference>
<dbReference type="GO" id="GO:0045814">
    <property type="term" value="P:negative regulation of gene expression, epigenetic"/>
    <property type="evidence" value="ECO:0007669"/>
    <property type="project" value="TreeGrafter"/>
</dbReference>